<keyword evidence="2" id="KW-1185">Reference proteome</keyword>
<accession>A0ACC5QX87</accession>
<evidence type="ECO:0000313" key="2">
    <source>
        <dbReference type="Proteomes" id="UP000616151"/>
    </source>
</evidence>
<sequence>MPIKKDGSGKRWVEMEFLAPGTPEQVWEAMAGTGNAAWFTKAEIEGQVGGSFHLDFGQGATSSGKVTAWEPPNHFGYVEFGWAENAPPVATEITITARSGGTCVVRMVHSLFTSSDDWDDQMESFETGWPGFLGVLGIYLGHFAGMKAASFMAMQSTDAHRLTSWKRLLGDLGLTGADVGEERAISGPESVSAIIERIHQDGKQRYVLLRLDKPEPGVVLIGSYDKGSGTNVSVCRYFYGNDAEARAAASEPKWREWLKRDSK</sequence>
<dbReference type="EMBL" id="JAENHL010000004">
    <property type="protein sequence ID" value="MBK1864999.1"/>
    <property type="molecule type" value="Genomic_DNA"/>
</dbReference>
<reference evidence="1" key="1">
    <citation type="submission" date="2021-01" db="EMBL/GenBank/DDBJ databases">
        <authorList>
            <person name="Sun Q."/>
        </authorList>
    </citation>
    <scope>NUCLEOTIDE SEQUENCE</scope>
    <source>
        <strain evidence="1">YIM B02566</strain>
    </source>
</reference>
<gene>
    <name evidence="1" type="ORF">JHL16_01445</name>
</gene>
<comment type="caution">
    <text evidence="1">The sequence shown here is derived from an EMBL/GenBank/DDBJ whole genome shotgun (WGS) entry which is preliminary data.</text>
</comment>
<organism evidence="1 2">
    <name type="scientific">Taklimakanibacter albus</name>
    <dbReference type="NCBI Taxonomy" id="2800327"/>
    <lineage>
        <taxon>Bacteria</taxon>
        <taxon>Pseudomonadati</taxon>
        <taxon>Pseudomonadota</taxon>
        <taxon>Alphaproteobacteria</taxon>
        <taxon>Hyphomicrobiales</taxon>
        <taxon>Aestuariivirgaceae</taxon>
        <taxon>Taklimakanibacter</taxon>
    </lineage>
</organism>
<protein>
    <submittedName>
        <fullName evidence="1">SRPBCC domain-containing protein</fullName>
    </submittedName>
</protein>
<proteinExistence type="predicted"/>
<evidence type="ECO:0000313" key="1">
    <source>
        <dbReference type="EMBL" id="MBK1864999.1"/>
    </source>
</evidence>
<name>A0ACC5QX87_9HYPH</name>
<dbReference type="Proteomes" id="UP000616151">
    <property type="component" value="Unassembled WGS sequence"/>
</dbReference>